<dbReference type="Gene3D" id="1.10.10.10">
    <property type="entry name" value="Winged helix-like DNA-binding domain superfamily/Winged helix DNA-binding domain"/>
    <property type="match status" value="1"/>
</dbReference>
<dbReference type="InterPro" id="IPR011039">
    <property type="entry name" value="TFIIF_interaction"/>
</dbReference>
<evidence type="ECO:0000256" key="12">
    <source>
        <dbReference type="PIRSR" id="PIRSR603782-2"/>
    </source>
</evidence>
<keyword evidence="14" id="KW-1133">Transmembrane helix</keyword>
<dbReference type="SUPFAM" id="SSF50916">
    <property type="entry name" value="Rap30/74 interaction domains"/>
    <property type="match status" value="1"/>
</dbReference>
<keyword evidence="8" id="KW-0539">Nucleus</keyword>
<feature type="binding site" evidence="11">
    <location>
        <position position="177"/>
    </location>
    <ligand>
        <name>Cu cation</name>
        <dbReference type="ChEBI" id="CHEBI:23378"/>
    </ligand>
</feature>
<reference evidence="18" key="1">
    <citation type="submission" date="2016-03" db="UniProtKB">
        <authorList>
            <consortium name="WormBaseParasite"/>
        </authorList>
    </citation>
    <scope>IDENTIFICATION</scope>
</reference>
<evidence type="ECO:0000256" key="13">
    <source>
        <dbReference type="SAM" id="MobiDB-lite"/>
    </source>
</evidence>
<feature type="binding site" evidence="11">
    <location>
        <position position="173"/>
    </location>
    <ligand>
        <name>Cu cation</name>
        <dbReference type="ChEBI" id="CHEBI:23378"/>
    </ligand>
</feature>
<dbReference type="SUPFAM" id="SSF46785">
    <property type="entry name" value="Winged helix' DNA-binding domain"/>
    <property type="match status" value="1"/>
</dbReference>
<feature type="binding site" evidence="11">
    <location>
        <position position="264"/>
    </location>
    <ligand>
        <name>Cu cation</name>
        <dbReference type="ChEBI" id="CHEBI:23378"/>
    </ligand>
</feature>
<feature type="compositionally biased region" description="Acidic residues" evidence="13">
    <location>
        <begin position="558"/>
        <end position="567"/>
    </location>
</feature>
<keyword evidence="5" id="KW-0805">Transcription regulation</keyword>
<dbReference type="GO" id="GO:0006367">
    <property type="term" value="P:transcription initiation at RNA polymerase II promoter"/>
    <property type="evidence" value="ECO:0007669"/>
    <property type="project" value="InterPro"/>
</dbReference>
<dbReference type="InterPro" id="IPR008851">
    <property type="entry name" value="TFIIF-alpha"/>
</dbReference>
<dbReference type="STRING" id="42155.A0A0R3QLA1"/>
<dbReference type="AlphaFoldDB" id="A0A0R3QLA1"/>
<proteinExistence type="inferred from homology"/>
<dbReference type="EMBL" id="UZAG01015620">
    <property type="protein sequence ID" value="VDO21981.1"/>
    <property type="molecule type" value="Genomic_DNA"/>
</dbReference>
<dbReference type="InterPro" id="IPR003782">
    <property type="entry name" value="SCO1/SenC"/>
</dbReference>
<keyword evidence="17" id="KW-1185">Reference proteome</keyword>
<dbReference type="InterPro" id="IPR036390">
    <property type="entry name" value="WH_DNA-bd_sf"/>
</dbReference>
<gene>
    <name evidence="16" type="ORF">BTMF_LOCUS6511</name>
</gene>
<evidence type="ECO:0000256" key="6">
    <source>
        <dbReference type="ARBA" id="ARBA00023125"/>
    </source>
</evidence>
<dbReference type="SUPFAM" id="SSF52833">
    <property type="entry name" value="Thioredoxin-like"/>
    <property type="match status" value="1"/>
</dbReference>
<evidence type="ECO:0000256" key="3">
    <source>
        <dbReference type="ARBA" id="ARBA00020812"/>
    </source>
</evidence>
<dbReference type="PANTHER" id="PTHR12151:SF5">
    <property type="entry name" value="AT19154P"/>
    <property type="match status" value="1"/>
</dbReference>
<dbReference type="InterPro" id="IPR013766">
    <property type="entry name" value="Thioredoxin_domain"/>
</dbReference>
<evidence type="ECO:0000256" key="8">
    <source>
        <dbReference type="ARBA" id="ARBA00023242"/>
    </source>
</evidence>
<comment type="subcellular location">
    <subcellularLocation>
        <location evidence="1">Nucleus</location>
    </subcellularLocation>
</comment>
<keyword evidence="7" id="KW-0804">Transcription</keyword>
<protein>
    <recommendedName>
        <fullName evidence="3">General transcription factor IIF subunit 1</fullName>
    </recommendedName>
    <alternativeName>
        <fullName evidence="10">Transcription initiation factor IIF subunit alpha</fullName>
    </alternativeName>
</protein>
<evidence type="ECO:0000256" key="14">
    <source>
        <dbReference type="SAM" id="Phobius"/>
    </source>
</evidence>
<feature type="disulfide bond" description="Redox-active" evidence="12">
    <location>
        <begin position="173"/>
        <end position="177"/>
    </location>
</feature>
<feature type="domain" description="Thioredoxin" evidence="15">
    <location>
        <begin position="135"/>
        <end position="299"/>
    </location>
</feature>
<keyword evidence="14" id="KW-0812">Transmembrane</keyword>
<dbReference type="Gene3D" id="3.40.30.10">
    <property type="entry name" value="Glutaredoxin"/>
    <property type="match status" value="1"/>
</dbReference>
<evidence type="ECO:0000256" key="2">
    <source>
        <dbReference type="ARBA" id="ARBA00010996"/>
    </source>
</evidence>
<name>A0A0R3QLA1_9BILA</name>
<keyword evidence="12" id="KW-1015">Disulfide bond</keyword>
<sequence length="804" mass="92058">MFRVTCAVLSRLSPSNSSHQCYCMRKCFLHATNSLRLTAIDSENVNDKKKAVRSDDLKVDMADLEEALKRDEKKESINHKETILKLREQKKAIREIFTGKLAMIIVGVSVILVIILSGLREKKMRELESERKQTIGKARIGGPWELVDVNGELGGSERLKGNWLLLYFGFTHCPDVCPDSIEKMVEVVEILEKSEEKIRVIPVFISVDPERDTVERVKKYCAEFSPKIKGYTGSKEQVAKVAKAFRVYYSQGPKIDGNDYIVDHTVIMYLMDPDGDFHDYYGQNRSAQEIAKVIKLKMATPATPKQYTVRIPKRNGSRRYSVLKFNGTLKIDPGKWAMADYSIRMAREDNKEQAAVNEIRQDYGEGSEYGKALREEARRKKYGRQFQTYQHDNQPWVLSITDPSTKERRFRSIREGGAGEHADYWVFLKSGEEFHAYKVDEWYQFMPFSTHRTLDIDQAEERFRERNRVMNQFALKAQIQQQLKAMDEDGEQMIKTTKSLKIKDEASSDENSDGEKGDDEDDAPVGSSKPKKNSKPTTRARKDKRQRVENADEVAAYESDDGDDEGREYDYMSDSGSESDRDVVPMEQKVDEAMVAVGDETGLKKLIGDDFSDTDSSDMDDTTKKLLFAVEDDDGDEIKKQFIDVDERGKLSLKVYSFIFYSSGSDSDDPDKEINSAIFLPVKKTLEEPQSSTRKRPLENVSFADNEVKRIKTEQAFTAPSLSPTQSTTNQDSLNEETVRRYLRRKPHTTKELLSKIKSKCGDMEKSEIVQKLAAILKRIEPHQFKQKHGKKEVLFFSLNNNLA</sequence>
<dbReference type="FunFam" id="3.40.30.10:FF:000013">
    <property type="entry name" value="Blast:Protein SCO1 homolog, mitochondrial"/>
    <property type="match status" value="1"/>
</dbReference>
<dbReference type="InterPro" id="IPR036388">
    <property type="entry name" value="WH-like_DNA-bd_sf"/>
</dbReference>
<evidence type="ECO:0000313" key="16">
    <source>
        <dbReference type="EMBL" id="VDO21981.1"/>
    </source>
</evidence>
<comment type="similarity">
    <text evidence="2">Belongs to the SCO1/2 family.</text>
</comment>
<feature type="region of interest" description="Disordered" evidence="13">
    <location>
        <begin position="497"/>
        <end position="583"/>
    </location>
</feature>
<evidence type="ECO:0000256" key="1">
    <source>
        <dbReference type="ARBA" id="ARBA00004123"/>
    </source>
</evidence>
<evidence type="ECO:0000256" key="5">
    <source>
        <dbReference type="ARBA" id="ARBA00023015"/>
    </source>
</evidence>
<dbReference type="WBParaSite" id="BTMF_0000846001-mRNA-1">
    <property type="protein sequence ID" value="BTMF_0000846001-mRNA-1"/>
    <property type="gene ID" value="BTMF_0000846001"/>
</dbReference>
<dbReference type="GO" id="GO:0032968">
    <property type="term" value="P:positive regulation of transcription elongation by RNA polymerase II"/>
    <property type="evidence" value="ECO:0007669"/>
    <property type="project" value="InterPro"/>
</dbReference>
<dbReference type="PROSITE" id="PS51352">
    <property type="entry name" value="THIOREDOXIN_2"/>
    <property type="match status" value="1"/>
</dbReference>
<dbReference type="GO" id="GO:0046872">
    <property type="term" value="F:metal ion binding"/>
    <property type="evidence" value="ECO:0007669"/>
    <property type="project" value="UniProtKB-KW"/>
</dbReference>
<keyword evidence="6" id="KW-0238">DNA-binding</keyword>
<evidence type="ECO:0000313" key="18">
    <source>
        <dbReference type="WBParaSite" id="BTMF_0000846001-mRNA-1"/>
    </source>
</evidence>
<evidence type="ECO:0000256" key="11">
    <source>
        <dbReference type="PIRSR" id="PIRSR603782-1"/>
    </source>
</evidence>
<feature type="compositionally biased region" description="Acidic residues" evidence="13">
    <location>
        <begin position="507"/>
        <end position="523"/>
    </location>
</feature>
<feature type="compositionally biased region" description="Basic residues" evidence="13">
    <location>
        <begin position="529"/>
        <end position="545"/>
    </location>
</feature>
<evidence type="ECO:0000256" key="7">
    <source>
        <dbReference type="ARBA" id="ARBA00023163"/>
    </source>
</evidence>
<evidence type="ECO:0000313" key="17">
    <source>
        <dbReference type="Proteomes" id="UP000280834"/>
    </source>
</evidence>
<dbReference type="GO" id="GO:0005739">
    <property type="term" value="C:mitochondrion"/>
    <property type="evidence" value="ECO:0007669"/>
    <property type="project" value="GOC"/>
</dbReference>
<dbReference type="PANTHER" id="PTHR12151">
    <property type="entry name" value="ELECTRON TRANSPORT PROTIN SCO1/SENC FAMILY MEMBER"/>
    <property type="match status" value="1"/>
</dbReference>
<feature type="transmembrane region" description="Helical" evidence="14">
    <location>
        <begin position="101"/>
        <end position="119"/>
    </location>
</feature>
<dbReference type="GO" id="GO:0005634">
    <property type="term" value="C:nucleus"/>
    <property type="evidence" value="ECO:0007669"/>
    <property type="project" value="UniProtKB-SubCell"/>
</dbReference>
<reference evidence="16 17" key="2">
    <citation type="submission" date="2018-11" db="EMBL/GenBank/DDBJ databases">
        <authorList>
            <consortium name="Pathogen Informatics"/>
        </authorList>
    </citation>
    <scope>NUCLEOTIDE SEQUENCE [LARGE SCALE GENOMIC DNA]</scope>
</reference>
<dbReference type="Proteomes" id="UP000280834">
    <property type="component" value="Unassembled WGS sequence"/>
</dbReference>
<organism evidence="18">
    <name type="scientific">Brugia timori</name>
    <dbReference type="NCBI Taxonomy" id="42155"/>
    <lineage>
        <taxon>Eukaryota</taxon>
        <taxon>Metazoa</taxon>
        <taxon>Ecdysozoa</taxon>
        <taxon>Nematoda</taxon>
        <taxon>Chromadorea</taxon>
        <taxon>Rhabditida</taxon>
        <taxon>Spirurina</taxon>
        <taxon>Spiruromorpha</taxon>
        <taxon>Filarioidea</taxon>
        <taxon>Onchocercidae</taxon>
        <taxon>Brugia</taxon>
    </lineage>
</organism>
<dbReference type="CDD" id="cd02968">
    <property type="entry name" value="SCO"/>
    <property type="match status" value="1"/>
</dbReference>
<evidence type="ECO:0000256" key="10">
    <source>
        <dbReference type="ARBA" id="ARBA00031523"/>
    </source>
</evidence>
<evidence type="ECO:0000259" key="15">
    <source>
        <dbReference type="PROSITE" id="PS51352"/>
    </source>
</evidence>
<dbReference type="InterPro" id="IPR036249">
    <property type="entry name" value="Thioredoxin-like_sf"/>
</dbReference>
<keyword evidence="14" id="KW-0472">Membrane</keyword>
<dbReference type="GO" id="GO:0033617">
    <property type="term" value="P:mitochondrial respiratory chain complex IV assembly"/>
    <property type="evidence" value="ECO:0007669"/>
    <property type="project" value="TreeGrafter"/>
</dbReference>
<accession>A0A0R3QLA1</accession>
<keyword evidence="11" id="KW-0479">Metal-binding</keyword>
<evidence type="ECO:0000256" key="4">
    <source>
        <dbReference type="ARBA" id="ARBA00023008"/>
    </source>
</evidence>
<comment type="function">
    <text evidence="9">TFIIF is a general transcription initiation factor that binds to RNA polymerase II and helps to recruit it to the initiation complex in collaboration with TFIIB. It promotes transcription elongation.</text>
</comment>
<evidence type="ECO:0000256" key="9">
    <source>
        <dbReference type="ARBA" id="ARBA00025232"/>
    </source>
</evidence>
<dbReference type="Pfam" id="PF05793">
    <property type="entry name" value="TFIIF_alpha"/>
    <property type="match status" value="1"/>
</dbReference>
<dbReference type="Pfam" id="PF02630">
    <property type="entry name" value="SCO1-SenC"/>
    <property type="match status" value="1"/>
</dbReference>
<dbReference type="GO" id="GO:0003677">
    <property type="term" value="F:DNA binding"/>
    <property type="evidence" value="ECO:0007669"/>
    <property type="project" value="UniProtKB-KW"/>
</dbReference>
<keyword evidence="4 11" id="KW-0186">Copper</keyword>